<dbReference type="RefSeq" id="WP_354599623.1">
    <property type="nucleotide sequence ID" value="NZ_JBEWZI010000002.1"/>
</dbReference>
<evidence type="ECO:0000313" key="10">
    <source>
        <dbReference type="EMBL" id="MET7013169.1"/>
    </source>
</evidence>
<reference evidence="10 11" key="1">
    <citation type="submission" date="2024-07" db="EMBL/GenBank/DDBJ databases">
        <title>Uliginosibacterium flavum JJ3220;KACC:17644.</title>
        <authorList>
            <person name="Kim M.K."/>
        </authorList>
    </citation>
    <scope>NUCLEOTIDE SEQUENCE [LARGE SCALE GENOMIC DNA]</scope>
    <source>
        <strain evidence="10 11">KACC:17644</strain>
    </source>
</reference>
<sequence>MKHAVVVLAAMLGAGAVQAADLLEIYRDATLSDTKFASARMQLEAGREKYPQARAGLLPTLTLSGSSTYNHVNATLPAEREYAFNSNTYTLQLVQPLFRWQNWVALRQGELQVGLAEAQYAAAQMDLMLRSAQAYFDLLNAQDVLNTVTQLKTAAGEQQQLSKKSFEVGTVTVTDVNDAQSRFDLASAQEIAAQNDVNVKREALRVLINKEPPELARLRQGMSLAQPLPADVEAWAQAAVKDNLDVQAQQIAREIAAREVERNRAGHLPTVDAVGTYSRNHSGNGSNNTPSQSRNWTVGVQASLPLFQGGATQSKVRESAALSEKSKEDLETVKRAASQLARQSYLGVTSGVAQVKGYEAAVLSSTSSLESNKLGYQVGVKINKDVLDAQSQLADAAQKLAKARYDTIMAQVKLKQSVGVLSIKDLEEVNALLDR</sequence>
<evidence type="ECO:0000256" key="5">
    <source>
        <dbReference type="ARBA" id="ARBA00022692"/>
    </source>
</evidence>
<keyword evidence="3" id="KW-0813">Transport</keyword>
<dbReference type="Pfam" id="PF02321">
    <property type="entry name" value="OEP"/>
    <property type="match status" value="2"/>
</dbReference>
<evidence type="ECO:0000256" key="2">
    <source>
        <dbReference type="ARBA" id="ARBA00007613"/>
    </source>
</evidence>
<protein>
    <submittedName>
        <fullName evidence="10">TolC family outer membrane protein</fullName>
    </submittedName>
</protein>
<feature type="chain" id="PRO_5047183158" evidence="9">
    <location>
        <begin position="20"/>
        <end position="435"/>
    </location>
</feature>
<evidence type="ECO:0000256" key="6">
    <source>
        <dbReference type="ARBA" id="ARBA00023136"/>
    </source>
</evidence>
<evidence type="ECO:0000256" key="8">
    <source>
        <dbReference type="SAM" id="MobiDB-lite"/>
    </source>
</evidence>
<keyword evidence="9" id="KW-0732">Signal</keyword>
<dbReference type="PANTHER" id="PTHR30026:SF20">
    <property type="entry name" value="OUTER MEMBRANE PROTEIN TOLC"/>
    <property type="match status" value="1"/>
</dbReference>
<keyword evidence="7" id="KW-0998">Cell outer membrane</keyword>
<keyword evidence="4" id="KW-1134">Transmembrane beta strand</keyword>
<dbReference type="NCBIfam" id="TIGR01844">
    <property type="entry name" value="type_I_sec_TolC"/>
    <property type="match status" value="1"/>
</dbReference>
<feature type="region of interest" description="Disordered" evidence="8">
    <location>
        <begin position="273"/>
        <end position="294"/>
    </location>
</feature>
<keyword evidence="11" id="KW-1185">Reference proteome</keyword>
<dbReference type="EMBL" id="JBEWZI010000002">
    <property type="protein sequence ID" value="MET7013169.1"/>
    <property type="molecule type" value="Genomic_DNA"/>
</dbReference>
<comment type="caution">
    <text evidence="10">The sequence shown here is derived from an EMBL/GenBank/DDBJ whole genome shotgun (WGS) entry which is preliminary data.</text>
</comment>
<keyword evidence="5" id="KW-0812">Transmembrane</keyword>
<accession>A0ABV2TGY4</accession>
<proteinExistence type="inferred from homology"/>
<dbReference type="Gene3D" id="1.20.1600.10">
    <property type="entry name" value="Outer membrane efflux proteins (OEP)"/>
    <property type="match status" value="1"/>
</dbReference>
<evidence type="ECO:0000256" key="9">
    <source>
        <dbReference type="SAM" id="SignalP"/>
    </source>
</evidence>
<feature type="compositionally biased region" description="Polar residues" evidence="8">
    <location>
        <begin position="277"/>
        <end position="294"/>
    </location>
</feature>
<keyword evidence="6" id="KW-0472">Membrane</keyword>
<gene>
    <name evidence="10" type="ORF">ABXR19_03140</name>
</gene>
<organism evidence="10 11">
    <name type="scientific">Uliginosibacterium flavum</name>
    <dbReference type="NCBI Taxonomy" id="1396831"/>
    <lineage>
        <taxon>Bacteria</taxon>
        <taxon>Pseudomonadati</taxon>
        <taxon>Pseudomonadota</taxon>
        <taxon>Betaproteobacteria</taxon>
        <taxon>Rhodocyclales</taxon>
        <taxon>Zoogloeaceae</taxon>
        <taxon>Uliginosibacterium</taxon>
    </lineage>
</organism>
<dbReference type="InterPro" id="IPR051906">
    <property type="entry name" value="TolC-like"/>
</dbReference>
<evidence type="ECO:0000256" key="1">
    <source>
        <dbReference type="ARBA" id="ARBA00004442"/>
    </source>
</evidence>
<dbReference type="PANTHER" id="PTHR30026">
    <property type="entry name" value="OUTER MEMBRANE PROTEIN TOLC"/>
    <property type="match status" value="1"/>
</dbReference>
<feature type="signal peptide" evidence="9">
    <location>
        <begin position="1"/>
        <end position="19"/>
    </location>
</feature>
<evidence type="ECO:0000256" key="7">
    <source>
        <dbReference type="ARBA" id="ARBA00023237"/>
    </source>
</evidence>
<dbReference type="InterPro" id="IPR003423">
    <property type="entry name" value="OMP_efflux"/>
</dbReference>
<evidence type="ECO:0000256" key="4">
    <source>
        <dbReference type="ARBA" id="ARBA00022452"/>
    </source>
</evidence>
<evidence type="ECO:0000313" key="11">
    <source>
        <dbReference type="Proteomes" id="UP001549691"/>
    </source>
</evidence>
<dbReference type="SUPFAM" id="SSF56954">
    <property type="entry name" value="Outer membrane efflux proteins (OEP)"/>
    <property type="match status" value="1"/>
</dbReference>
<evidence type="ECO:0000256" key="3">
    <source>
        <dbReference type="ARBA" id="ARBA00022448"/>
    </source>
</evidence>
<dbReference type="Proteomes" id="UP001549691">
    <property type="component" value="Unassembled WGS sequence"/>
</dbReference>
<comment type="subcellular location">
    <subcellularLocation>
        <location evidence="1">Cell outer membrane</location>
    </subcellularLocation>
</comment>
<comment type="similarity">
    <text evidence="2">Belongs to the outer membrane factor (OMF) (TC 1.B.17) family.</text>
</comment>
<name>A0ABV2TGY4_9RHOO</name>
<dbReference type="InterPro" id="IPR010130">
    <property type="entry name" value="T1SS_OMP_TolC"/>
</dbReference>